<gene>
    <name evidence="8" type="ORF">ATO8_15117</name>
</gene>
<evidence type="ECO:0000256" key="5">
    <source>
        <dbReference type="ARBA" id="ARBA00023136"/>
    </source>
</evidence>
<evidence type="ECO:0000259" key="7">
    <source>
        <dbReference type="PROSITE" id="PS50850"/>
    </source>
</evidence>
<proteinExistence type="predicted"/>
<dbReference type="PANTHER" id="PTHR43124">
    <property type="entry name" value="PURINE EFFLUX PUMP PBUE"/>
    <property type="match status" value="1"/>
</dbReference>
<feature type="domain" description="Major facilitator superfamily (MFS) profile" evidence="7">
    <location>
        <begin position="12"/>
        <end position="394"/>
    </location>
</feature>
<dbReference type="STRING" id="1379903.ATO8_15117"/>
<feature type="transmembrane region" description="Helical" evidence="6">
    <location>
        <begin position="253"/>
        <end position="273"/>
    </location>
</feature>
<evidence type="ECO:0000256" key="2">
    <source>
        <dbReference type="ARBA" id="ARBA00022475"/>
    </source>
</evidence>
<dbReference type="InterPro" id="IPR050189">
    <property type="entry name" value="MFS_Efflux_Transporters"/>
</dbReference>
<dbReference type="Proteomes" id="UP000019063">
    <property type="component" value="Unassembled WGS sequence"/>
</dbReference>
<feature type="transmembrane region" description="Helical" evidence="6">
    <location>
        <begin position="280"/>
        <end position="297"/>
    </location>
</feature>
<feature type="transmembrane region" description="Helical" evidence="6">
    <location>
        <begin position="82"/>
        <end position="105"/>
    </location>
</feature>
<reference evidence="8 9" key="1">
    <citation type="journal article" date="2014" name="Antonie Van Leeuwenhoek">
        <title>Roseivivax atlanticus sp. nov., isolated from surface seawater of the Atlantic Ocean.</title>
        <authorList>
            <person name="Li G."/>
            <person name="Lai Q."/>
            <person name="Liu X."/>
            <person name="Sun F."/>
            <person name="Shao Z."/>
        </authorList>
    </citation>
    <scope>NUCLEOTIDE SEQUENCE [LARGE SCALE GENOMIC DNA]</scope>
    <source>
        <strain evidence="8 9">22II-s10s</strain>
    </source>
</reference>
<dbReference type="CDD" id="cd17473">
    <property type="entry name" value="MFS_arabinose_efflux_permease_like"/>
    <property type="match status" value="1"/>
</dbReference>
<comment type="subcellular location">
    <subcellularLocation>
        <location evidence="1">Cell membrane</location>
        <topology evidence="1">Multi-pass membrane protein</topology>
    </subcellularLocation>
</comment>
<evidence type="ECO:0000313" key="9">
    <source>
        <dbReference type="Proteomes" id="UP000019063"/>
    </source>
</evidence>
<feature type="transmembrane region" description="Helical" evidence="6">
    <location>
        <begin position="339"/>
        <end position="358"/>
    </location>
</feature>
<dbReference type="GO" id="GO:0022857">
    <property type="term" value="F:transmembrane transporter activity"/>
    <property type="evidence" value="ECO:0007669"/>
    <property type="project" value="InterPro"/>
</dbReference>
<dbReference type="PROSITE" id="PS50850">
    <property type="entry name" value="MFS"/>
    <property type="match status" value="1"/>
</dbReference>
<dbReference type="InterPro" id="IPR011701">
    <property type="entry name" value="MFS"/>
</dbReference>
<keyword evidence="2" id="KW-1003">Cell membrane</keyword>
<dbReference type="PROSITE" id="PS00216">
    <property type="entry name" value="SUGAR_TRANSPORT_1"/>
    <property type="match status" value="1"/>
</dbReference>
<dbReference type="AlphaFoldDB" id="W4HHY4"/>
<evidence type="ECO:0000256" key="3">
    <source>
        <dbReference type="ARBA" id="ARBA00022692"/>
    </source>
</evidence>
<feature type="transmembrane region" description="Helical" evidence="6">
    <location>
        <begin position="111"/>
        <end position="132"/>
    </location>
</feature>
<dbReference type="PANTHER" id="PTHR43124:SF3">
    <property type="entry name" value="CHLORAMPHENICOL EFFLUX PUMP RV0191"/>
    <property type="match status" value="1"/>
</dbReference>
<feature type="transmembrane region" description="Helical" evidence="6">
    <location>
        <begin position="170"/>
        <end position="188"/>
    </location>
</feature>
<dbReference type="Gene3D" id="1.20.1250.20">
    <property type="entry name" value="MFS general substrate transporter like domains"/>
    <property type="match status" value="1"/>
</dbReference>
<feature type="transmembrane region" description="Helical" evidence="6">
    <location>
        <begin position="370"/>
        <end position="390"/>
    </location>
</feature>
<name>W4HHY4_9RHOB</name>
<dbReference type="InterPro" id="IPR036259">
    <property type="entry name" value="MFS_trans_sf"/>
</dbReference>
<dbReference type="EMBL" id="AQQW01000009">
    <property type="protein sequence ID" value="ETW12008.1"/>
    <property type="molecule type" value="Genomic_DNA"/>
</dbReference>
<dbReference type="InterPro" id="IPR005829">
    <property type="entry name" value="Sugar_transporter_CS"/>
</dbReference>
<keyword evidence="4 6" id="KW-1133">Transmembrane helix</keyword>
<dbReference type="PATRIC" id="fig|1317118.6.peg.3112"/>
<keyword evidence="5 6" id="KW-0472">Membrane</keyword>
<feature type="transmembrane region" description="Helical" evidence="6">
    <location>
        <begin position="144"/>
        <end position="164"/>
    </location>
</feature>
<dbReference type="Pfam" id="PF07690">
    <property type="entry name" value="MFS_1"/>
    <property type="match status" value="1"/>
</dbReference>
<evidence type="ECO:0000313" key="8">
    <source>
        <dbReference type="EMBL" id="ETW12008.1"/>
    </source>
</evidence>
<keyword evidence="3 6" id="KW-0812">Transmembrane</keyword>
<sequence length="408" mass="42849">MPFMLAFLKDPKAVALLLAASLTILSNMVISPALPGLEASFDGTENAALLTRLLVTAPSILVAIVAPLAGITADRFGRRRQLLFGVALFAVAGCAGAVLPTLPLILASRLVLGIAVAIVMTSQAALIGDYFSGAARGRFMGLQIAAVNFGGFAFIGLAGWLAGISPRLPFLIYGMGALILPFLLWAVVEPNRTTPEQAEGHEPEDLGGDANWPLTLGMVLVLSGLSFVLFYMIPTQMPFYLGTLGYDDPSAQAQVLAMVTLAGGFSALVFGAVRARLGRGMTPALGYLLMAGGFGVLDQAHALPFISLAALMLGGGFGLTMPTFFAIALDVAPAHRRGFASGAITTSIFLGQFLSPIFSTPMIGWLGYELTFAVAAGILLAMAAIVFGAFHRRPRPEARTYRMEPRRA</sequence>
<evidence type="ECO:0000256" key="6">
    <source>
        <dbReference type="SAM" id="Phobius"/>
    </source>
</evidence>
<protein>
    <submittedName>
        <fullName evidence="8">Major facilitator family protein</fullName>
    </submittedName>
</protein>
<feature type="transmembrane region" description="Helical" evidence="6">
    <location>
        <begin position="303"/>
        <end position="327"/>
    </location>
</feature>
<feature type="transmembrane region" description="Helical" evidence="6">
    <location>
        <begin position="214"/>
        <end position="233"/>
    </location>
</feature>
<dbReference type="InterPro" id="IPR020846">
    <property type="entry name" value="MFS_dom"/>
</dbReference>
<dbReference type="SUPFAM" id="SSF103473">
    <property type="entry name" value="MFS general substrate transporter"/>
    <property type="match status" value="1"/>
</dbReference>
<dbReference type="eggNOG" id="COG2814">
    <property type="taxonomic scope" value="Bacteria"/>
</dbReference>
<comment type="caution">
    <text evidence="8">The sequence shown here is derived from an EMBL/GenBank/DDBJ whole genome shotgun (WGS) entry which is preliminary data.</text>
</comment>
<feature type="transmembrane region" description="Helical" evidence="6">
    <location>
        <begin position="49"/>
        <end position="70"/>
    </location>
</feature>
<evidence type="ECO:0000256" key="1">
    <source>
        <dbReference type="ARBA" id="ARBA00004651"/>
    </source>
</evidence>
<accession>W4HHY4</accession>
<keyword evidence="9" id="KW-1185">Reference proteome</keyword>
<evidence type="ECO:0000256" key="4">
    <source>
        <dbReference type="ARBA" id="ARBA00022989"/>
    </source>
</evidence>
<organism evidence="8 9">
    <name type="scientific">Roseivivax marinus</name>
    <dbReference type="NCBI Taxonomy" id="1379903"/>
    <lineage>
        <taxon>Bacteria</taxon>
        <taxon>Pseudomonadati</taxon>
        <taxon>Pseudomonadota</taxon>
        <taxon>Alphaproteobacteria</taxon>
        <taxon>Rhodobacterales</taxon>
        <taxon>Roseobacteraceae</taxon>
        <taxon>Roseivivax</taxon>
    </lineage>
</organism>
<dbReference type="GO" id="GO:0005886">
    <property type="term" value="C:plasma membrane"/>
    <property type="evidence" value="ECO:0007669"/>
    <property type="project" value="UniProtKB-SubCell"/>
</dbReference>